<dbReference type="eggNOG" id="ENOG5033JY4">
    <property type="taxonomic scope" value="Bacteria"/>
</dbReference>
<organism evidence="1 2">
    <name type="scientific">Ramlibacter tataouinensis (strain ATCC BAA-407 / DSM 14655 / LMG 21543 / TTB310)</name>
    <dbReference type="NCBI Taxonomy" id="365046"/>
    <lineage>
        <taxon>Bacteria</taxon>
        <taxon>Pseudomonadati</taxon>
        <taxon>Pseudomonadota</taxon>
        <taxon>Betaproteobacteria</taxon>
        <taxon>Burkholderiales</taxon>
        <taxon>Comamonadaceae</taxon>
        <taxon>Ramlibacter</taxon>
    </lineage>
</organism>
<reference evidence="2" key="1">
    <citation type="submission" date="2006-01" db="EMBL/GenBank/DDBJ databases">
        <title>Genome of the cyst-dividing bacterium Ramlibacter tataouinensis.</title>
        <authorList>
            <person name="Barakat M."/>
            <person name="Ortet P."/>
            <person name="De Luca G."/>
            <person name="Jourlin-Castelli C."/>
            <person name="Ansaldi M."/>
            <person name="Py B."/>
            <person name="Fichant G."/>
            <person name="Coutinho P."/>
            <person name="Voulhoux R."/>
            <person name="Bastien O."/>
            <person name="Roy S."/>
            <person name="Marechal E."/>
            <person name="Henrissat B."/>
            <person name="Quentin Y."/>
            <person name="Noirot P."/>
            <person name="Filloux A."/>
            <person name="Mejean V."/>
            <person name="DuBow M."/>
            <person name="Barras F."/>
            <person name="Heulin T."/>
        </authorList>
    </citation>
    <scope>NUCLEOTIDE SEQUENCE [LARGE SCALE GENOMIC DNA]</scope>
    <source>
        <strain evidence="2">ATCC BAA-407 / DSM 14655 / LMG 21543 / TTB310</strain>
    </source>
</reference>
<dbReference type="KEGG" id="rta:Rta_16990"/>
<dbReference type="EMBL" id="CP000245">
    <property type="protein sequence ID" value="AEG92789.1"/>
    <property type="molecule type" value="Genomic_DNA"/>
</dbReference>
<dbReference type="PATRIC" id="fig|365046.3.peg.1731"/>
<dbReference type="RefSeq" id="WP_013901021.1">
    <property type="nucleotide sequence ID" value="NC_015677.1"/>
</dbReference>
<proteinExistence type="predicted"/>
<name>F5Y6A3_RAMTT</name>
<dbReference type="Pfam" id="PF12244">
    <property type="entry name" value="DUF3606"/>
    <property type="match status" value="1"/>
</dbReference>
<gene>
    <name evidence="1" type="ordered locus">Rta_16990</name>
</gene>
<evidence type="ECO:0000313" key="2">
    <source>
        <dbReference type="Proteomes" id="UP000008385"/>
    </source>
</evidence>
<accession>F5Y6A3</accession>
<dbReference type="InterPro" id="IPR022037">
    <property type="entry name" value="DUF3606"/>
</dbReference>
<dbReference type="STRING" id="365046.Rta_16990"/>
<evidence type="ECO:0008006" key="3">
    <source>
        <dbReference type="Google" id="ProtNLM"/>
    </source>
</evidence>
<dbReference type="AlphaFoldDB" id="F5Y6A3"/>
<sequence>MSSQPGVEPDRIDINEPAACAHWAKKLDATEMQLREAVAAVGDKAADVEAHLKGVHSTTNSDRVRELGGA</sequence>
<dbReference type="Proteomes" id="UP000008385">
    <property type="component" value="Chromosome"/>
</dbReference>
<reference evidence="1 2" key="2">
    <citation type="journal article" date="2011" name="PLoS ONE">
        <title>The Cyst-Dividing Bacterium Ramlibacter tataouinensis TTB310 Genome Reveals a Well-Stocked Toolbox for Adaptation to a Desert Environment.</title>
        <authorList>
            <person name="De Luca G."/>
            <person name="Barakat M."/>
            <person name="Ortet P."/>
            <person name="Fochesato S."/>
            <person name="Jourlin-Castelli C."/>
            <person name="Ansaldi M."/>
            <person name="Py B."/>
            <person name="Fichant G."/>
            <person name="Coutinho P.M."/>
            <person name="Voulhoux R."/>
            <person name="Bastien O."/>
            <person name="Marechal E."/>
            <person name="Henrissat B."/>
            <person name="Quentin Y."/>
            <person name="Noirot P."/>
            <person name="Filloux A."/>
            <person name="Mejean V."/>
            <person name="Dubow M.S."/>
            <person name="Barras F."/>
            <person name="Barbe V."/>
            <person name="Weissenbach J."/>
            <person name="Mihalcescu I."/>
            <person name="Vermeglio A."/>
            <person name="Achouak W."/>
            <person name="Heulin T."/>
        </authorList>
    </citation>
    <scope>NUCLEOTIDE SEQUENCE [LARGE SCALE GENOMIC DNA]</scope>
    <source>
        <strain evidence="2">ATCC BAA-407 / DSM 14655 / LMG 21543 / TTB310</strain>
    </source>
</reference>
<protein>
    <recommendedName>
        <fullName evidence="3">DUF3606 domain-containing protein</fullName>
    </recommendedName>
</protein>
<keyword evidence="2" id="KW-1185">Reference proteome</keyword>
<dbReference type="HOGENOM" id="CLU_2754445_0_0_4"/>
<dbReference type="OrthoDB" id="8859054at2"/>
<evidence type="ECO:0000313" key="1">
    <source>
        <dbReference type="EMBL" id="AEG92789.1"/>
    </source>
</evidence>